<feature type="region of interest" description="Disordered" evidence="9">
    <location>
        <begin position="448"/>
        <end position="508"/>
    </location>
</feature>
<feature type="domain" description="TELO2 ARM repeat" evidence="11">
    <location>
        <begin position="330"/>
        <end position="420"/>
    </location>
</feature>
<reference evidence="12" key="1">
    <citation type="submission" date="2025-08" db="UniProtKB">
        <authorList>
            <consortium name="Ensembl"/>
        </authorList>
    </citation>
    <scope>IDENTIFICATION</scope>
</reference>
<feature type="compositionally biased region" description="Low complexity" evidence="9">
    <location>
        <begin position="475"/>
        <end position="488"/>
    </location>
</feature>
<dbReference type="Pfam" id="PF25320">
    <property type="entry name" value="TELO2_ARM"/>
    <property type="match status" value="1"/>
</dbReference>
<keyword evidence="13" id="KW-1185">Reference proteome</keyword>
<dbReference type="GO" id="GO:0051083">
    <property type="term" value="P:'de novo' cotranslational protein folding"/>
    <property type="evidence" value="ECO:0007669"/>
    <property type="project" value="TreeGrafter"/>
</dbReference>
<evidence type="ECO:0000256" key="4">
    <source>
        <dbReference type="ARBA" id="ARBA00006133"/>
    </source>
</evidence>
<evidence type="ECO:0000256" key="1">
    <source>
        <dbReference type="ARBA" id="ARBA00004123"/>
    </source>
</evidence>
<evidence type="ECO:0000256" key="2">
    <source>
        <dbReference type="ARBA" id="ARBA00004370"/>
    </source>
</evidence>
<dbReference type="Gene3D" id="1.25.40.720">
    <property type="entry name" value="Telomere length regulation protein 2, C-terminal domain"/>
    <property type="match status" value="2"/>
</dbReference>
<dbReference type="SUPFAM" id="SSF48371">
    <property type="entry name" value="ARM repeat"/>
    <property type="match status" value="1"/>
</dbReference>
<dbReference type="PANTHER" id="PTHR15830">
    <property type="entry name" value="TELOMERE LENGTH REGULATION PROTEIN TEL2 FAMILY MEMBER"/>
    <property type="match status" value="1"/>
</dbReference>
<organism evidence="12 13">
    <name type="scientific">Paramormyrops kingsleyae</name>
    <dbReference type="NCBI Taxonomy" id="1676925"/>
    <lineage>
        <taxon>Eukaryota</taxon>
        <taxon>Metazoa</taxon>
        <taxon>Chordata</taxon>
        <taxon>Craniata</taxon>
        <taxon>Vertebrata</taxon>
        <taxon>Euteleostomi</taxon>
        <taxon>Actinopterygii</taxon>
        <taxon>Neopterygii</taxon>
        <taxon>Teleostei</taxon>
        <taxon>Osteoglossocephala</taxon>
        <taxon>Osteoglossomorpha</taxon>
        <taxon>Osteoglossiformes</taxon>
        <taxon>Mormyridae</taxon>
        <taxon>Paramormyrops</taxon>
    </lineage>
</organism>
<comment type="subcellular location">
    <subcellularLocation>
        <location evidence="3">Cytoplasm</location>
    </subcellularLocation>
    <subcellularLocation>
        <location evidence="2">Membrane</location>
    </subcellularLocation>
    <subcellularLocation>
        <location evidence="1">Nucleus</location>
    </subcellularLocation>
</comment>
<evidence type="ECO:0000256" key="7">
    <source>
        <dbReference type="ARBA" id="ARBA00023136"/>
    </source>
</evidence>
<dbReference type="CTD" id="9894"/>
<dbReference type="GO" id="GO:0016020">
    <property type="term" value="C:membrane"/>
    <property type="evidence" value="ECO:0007669"/>
    <property type="project" value="UniProtKB-SubCell"/>
</dbReference>
<evidence type="ECO:0000259" key="10">
    <source>
        <dbReference type="Pfam" id="PF10193"/>
    </source>
</evidence>
<evidence type="ECO:0000313" key="12">
    <source>
        <dbReference type="Ensembl" id="ENSPKIP00000022075.1"/>
    </source>
</evidence>
<dbReference type="GO" id="GO:0005634">
    <property type="term" value="C:nucleus"/>
    <property type="evidence" value="ECO:0007669"/>
    <property type="project" value="UniProtKB-SubCell"/>
</dbReference>
<dbReference type="GO" id="GO:0042162">
    <property type="term" value="F:telomeric DNA binding"/>
    <property type="evidence" value="ECO:0007669"/>
    <property type="project" value="TreeGrafter"/>
</dbReference>
<reference evidence="12" key="2">
    <citation type="submission" date="2025-09" db="UniProtKB">
        <authorList>
            <consortium name="Ensembl"/>
        </authorList>
    </citation>
    <scope>IDENTIFICATION</scope>
</reference>
<dbReference type="FunFam" id="1.25.40.720:FF:000001">
    <property type="entry name" value="Telomere length regulation protein TEL2"/>
    <property type="match status" value="1"/>
</dbReference>
<dbReference type="InterPro" id="IPR038528">
    <property type="entry name" value="TEL2_C_sf"/>
</dbReference>
<comment type="similarity">
    <text evidence="4">Belongs to the TEL2 family.</text>
</comment>
<proteinExistence type="inferred from homology"/>
<dbReference type="Proteomes" id="UP000261540">
    <property type="component" value="Unplaced"/>
</dbReference>
<dbReference type="GeneTree" id="ENSGT00390000006698"/>
<dbReference type="GO" id="GO:0005829">
    <property type="term" value="C:cytosol"/>
    <property type="evidence" value="ECO:0007669"/>
    <property type="project" value="TreeGrafter"/>
</dbReference>
<evidence type="ECO:0000256" key="5">
    <source>
        <dbReference type="ARBA" id="ARBA00018231"/>
    </source>
</evidence>
<dbReference type="GO" id="GO:0051879">
    <property type="term" value="F:Hsp90 protein binding"/>
    <property type="evidence" value="ECO:0007669"/>
    <property type="project" value="TreeGrafter"/>
</dbReference>
<evidence type="ECO:0000256" key="6">
    <source>
        <dbReference type="ARBA" id="ARBA00022490"/>
    </source>
</evidence>
<evidence type="ECO:0000256" key="8">
    <source>
        <dbReference type="ARBA" id="ARBA00023242"/>
    </source>
</evidence>
<evidence type="ECO:0000259" key="11">
    <source>
        <dbReference type="Pfam" id="PF25320"/>
    </source>
</evidence>
<dbReference type="Pfam" id="PF10193">
    <property type="entry name" value="Telomere_reg-2"/>
    <property type="match status" value="1"/>
</dbReference>
<dbReference type="Ensembl" id="ENSPKIT00000002728.1">
    <property type="protein sequence ID" value="ENSPKIP00000022075.1"/>
    <property type="gene ID" value="ENSPKIG00000006217.1"/>
</dbReference>
<dbReference type="InterPro" id="IPR057348">
    <property type="entry name" value="TELO2_ARM"/>
</dbReference>
<name>A0A3B3RW41_9TELE</name>
<dbReference type="PANTHER" id="PTHR15830:SF10">
    <property type="entry name" value="TELOMERE LENGTH REGULATION PROTEIN TEL2 HOMOLOG"/>
    <property type="match status" value="1"/>
</dbReference>
<keyword evidence="7" id="KW-0472">Membrane</keyword>
<accession>A0A3B3RW41</accession>
<dbReference type="FunFam" id="1.25.40.720:FF:000003">
    <property type="entry name" value="Telomere length regulation protein TEL2 homolog"/>
    <property type="match status" value="1"/>
</dbReference>
<dbReference type="InterPro" id="IPR019337">
    <property type="entry name" value="Telomere_length_regulation_dom"/>
</dbReference>
<dbReference type="STRING" id="1676925.ENSPKIP00000022075"/>
<dbReference type="AlphaFoldDB" id="A0A3B3RW41"/>
<dbReference type="InterPro" id="IPR016024">
    <property type="entry name" value="ARM-type_fold"/>
</dbReference>
<evidence type="ECO:0000313" key="13">
    <source>
        <dbReference type="Proteomes" id="UP000261540"/>
    </source>
</evidence>
<protein>
    <recommendedName>
        <fullName evidence="5">Telomere length regulation protein TEL2 homolog</fullName>
    </recommendedName>
</protein>
<evidence type="ECO:0000256" key="9">
    <source>
        <dbReference type="SAM" id="MobiDB-lite"/>
    </source>
</evidence>
<keyword evidence="8" id="KW-0539">Nucleus</keyword>
<evidence type="ECO:0000256" key="3">
    <source>
        <dbReference type="ARBA" id="ARBA00004496"/>
    </source>
</evidence>
<feature type="domain" description="Telomere length regulation protein conserved" evidence="10">
    <location>
        <begin position="525"/>
        <end position="633"/>
    </location>
</feature>
<sequence>MEGPDTEAEVRLEVNRHVRTLCTSGDAVEVIETLKLLTCYLCDGSNTEFSETLMKEFNRVHYTRILKFLTSNLQADWLQRLNASQHRELWDRFFLSGPPDQAMLVLMDCIGTLSQSSGQDKVVDVLELYLQAGRLAVLLWTRCQGSNSSESPQLREMLLGRLVSLPDITANHLHPHNRPLFLPDHYYPLLAREINCTLEKTCRALRGGQDCSLGFVAQLLGKTCIQGHSKLLFRELAPRLCSSTRSDMVWQRVCWRLMENVPERWMESVVVGLVQAVDGPDALSRIMGNLVVKNKKAQFVVTHKLLLLQYKCESRVLRSLLGYLARDRERRPLLAQVLRALCQAWSSSSAVKHTPLEQQLYLSRCLLLCVGLLDDRELEELRADLRQCMLGGIQCRLDSAVVRIRRIGMVVGECLSSRLDAGGAQLKFEYDHDEETRDLLSMMDPHVSEEAVPSEDTVPADRPANRPAEQKESARSPGRPGSPLSSSAEQDPAGDAGSGSELDSDDELAPYDMSADREMPTAAPPRYLRDCLEALMSSKDAARVELSLRAAEGLVRRNVSAAREVGVELSKVLVHLEDSYCIPDFLALRRGAMVALVVTDTVPVVEFLTTEFYAVNYSLRQRLDVLEVLALSAQELSQPITEQGRPPRGAQPTNAVIPLAQNAPPLHWRQVVEQRIQSKTRRFAKGAASPTVTAAPNRYAPLAGFFFFPLLRNYDRPQVTFDLMGSDHLVLGRLVHTLGLLTHLAVNAPVATQMGKALLDFVWAVRYHSDQVVRQGVLFAVCAVFLTMPAQHLLPELSDLVPETRAWLADMVEGDSDADCRSLAAQALALLERGLRASLEIPAEAPQA</sequence>
<dbReference type="InterPro" id="IPR051970">
    <property type="entry name" value="TEL2_Regulation"/>
</dbReference>
<keyword evidence="6" id="KW-0963">Cytoplasm</keyword>